<accession>A0ACC0ZKJ4</accession>
<gene>
    <name evidence="1" type="ORF">Pint_00598</name>
</gene>
<comment type="caution">
    <text evidence="1">The sequence shown here is derived from an EMBL/GenBank/DDBJ whole genome shotgun (WGS) entry which is preliminary data.</text>
</comment>
<evidence type="ECO:0000313" key="1">
    <source>
        <dbReference type="EMBL" id="KAJ0052384.1"/>
    </source>
</evidence>
<proteinExistence type="predicted"/>
<protein>
    <submittedName>
        <fullName evidence="1">Uncharacterized protein</fullName>
    </submittedName>
</protein>
<name>A0ACC0ZKJ4_9ROSI</name>
<organism evidence="1 2">
    <name type="scientific">Pistacia integerrima</name>
    <dbReference type="NCBI Taxonomy" id="434235"/>
    <lineage>
        <taxon>Eukaryota</taxon>
        <taxon>Viridiplantae</taxon>
        <taxon>Streptophyta</taxon>
        <taxon>Embryophyta</taxon>
        <taxon>Tracheophyta</taxon>
        <taxon>Spermatophyta</taxon>
        <taxon>Magnoliopsida</taxon>
        <taxon>eudicotyledons</taxon>
        <taxon>Gunneridae</taxon>
        <taxon>Pentapetalae</taxon>
        <taxon>rosids</taxon>
        <taxon>malvids</taxon>
        <taxon>Sapindales</taxon>
        <taxon>Anacardiaceae</taxon>
        <taxon>Pistacia</taxon>
    </lineage>
</organism>
<dbReference type="EMBL" id="CM047736">
    <property type="protein sequence ID" value="KAJ0052384.1"/>
    <property type="molecule type" value="Genomic_DNA"/>
</dbReference>
<evidence type="ECO:0000313" key="2">
    <source>
        <dbReference type="Proteomes" id="UP001163603"/>
    </source>
</evidence>
<keyword evidence="2" id="KW-1185">Reference proteome</keyword>
<sequence length="469" mass="53658">MEAASREKIEETVKEILKHADMEEMTEFKVRMTASERLGVDLSDADNKKFIRGVLESFLLSTIEDTCDAKETDSNVQEETEHQQIKLEKQCNENGDRVMCQLSNKRRVVIQEFRGKALVSIREYYQKDGKQLPSARGISLTSEQWVAFRKSVPAIEEAVMKMQSKLRSESKGEQKEDVPNSVTSPVELSPAEPNRFNGKDYLSWAPRMEFFLKQLQIAYVLTGPCPSVTSNAQASSEEIFKLKTAEQKWLNDDNTCHRHILNSLSDHLYYQYSDKTKSAKELWEELKLVYLFEEFGTKRSKVKKYIEFQMVDEKSILEQVMELNNIADSVVAAGMLIDESFHVNVILSKLPLSWKGLCIKLMHAEHLSFSTLMDHIKAEGETCLRNSQGGPSKLLDPLAINFGPRMKEMKRPGMSWKRRESEIDGKTIVCYNCGKKGHMSKHCRNRKFDKEINERQNGDNSTTPAETGG</sequence>
<dbReference type="Proteomes" id="UP001163603">
    <property type="component" value="Chromosome 1"/>
</dbReference>
<reference evidence="2" key="1">
    <citation type="journal article" date="2023" name="G3 (Bethesda)">
        <title>Genome assembly and association tests identify interacting loci associated with vigor, precocity, and sex in interspecific pistachio rootstocks.</title>
        <authorList>
            <person name="Palmer W."/>
            <person name="Jacygrad E."/>
            <person name="Sagayaradj S."/>
            <person name="Cavanaugh K."/>
            <person name="Han R."/>
            <person name="Bertier L."/>
            <person name="Beede B."/>
            <person name="Kafkas S."/>
            <person name="Golino D."/>
            <person name="Preece J."/>
            <person name="Michelmore R."/>
        </authorList>
    </citation>
    <scope>NUCLEOTIDE SEQUENCE [LARGE SCALE GENOMIC DNA]</scope>
</reference>